<dbReference type="PANTHER" id="PTHR47019">
    <property type="entry name" value="LIPID II FLIPPASE MURJ"/>
    <property type="match status" value="1"/>
</dbReference>
<feature type="transmembrane region" description="Helical" evidence="10">
    <location>
        <begin position="337"/>
        <end position="361"/>
    </location>
</feature>
<feature type="transmembrane region" description="Helical" evidence="10">
    <location>
        <begin position="78"/>
        <end position="101"/>
    </location>
</feature>
<dbReference type="GO" id="GO:0005886">
    <property type="term" value="C:plasma membrane"/>
    <property type="evidence" value="ECO:0007669"/>
    <property type="project" value="UniProtKB-SubCell"/>
</dbReference>
<dbReference type="RefSeq" id="WP_253536555.1">
    <property type="nucleotide sequence ID" value="NZ_JAMYWC010000003.1"/>
</dbReference>
<protein>
    <recommendedName>
        <fullName evidence="13">Virulence factor MviN</fullName>
    </recommendedName>
</protein>
<feature type="transmembrane region" description="Helical" evidence="10">
    <location>
        <begin position="153"/>
        <end position="172"/>
    </location>
</feature>
<feature type="transmembrane region" description="Helical" evidence="10">
    <location>
        <begin position="300"/>
        <end position="317"/>
    </location>
</feature>
<comment type="function">
    <text evidence="8">Involved in peptidoglycan biosynthesis. Transports lipid-linked peptidoglycan precursors from the inner to the outer leaflet of the cytoplasmic membrane.</text>
</comment>
<comment type="similarity">
    <text evidence="9">Belongs to the MurJ/MviN family.</text>
</comment>
<evidence type="ECO:0000313" key="12">
    <source>
        <dbReference type="Proteomes" id="UP001162793"/>
    </source>
</evidence>
<proteinExistence type="inferred from homology"/>
<evidence type="ECO:0000256" key="5">
    <source>
        <dbReference type="ARBA" id="ARBA00022984"/>
    </source>
</evidence>
<feature type="transmembrane region" description="Helical" evidence="10">
    <location>
        <begin position="121"/>
        <end position="141"/>
    </location>
</feature>
<comment type="subcellular location">
    <subcellularLocation>
        <location evidence="1">Cell membrane</location>
        <topology evidence="1">Multi-pass membrane protein</topology>
    </subcellularLocation>
</comment>
<evidence type="ECO:0000256" key="6">
    <source>
        <dbReference type="ARBA" id="ARBA00022989"/>
    </source>
</evidence>
<evidence type="ECO:0000313" key="11">
    <source>
        <dbReference type="EMBL" id="MCP1172633.1"/>
    </source>
</evidence>
<dbReference type="InterPro" id="IPR004268">
    <property type="entry name" value="MurJ"/>
</dbReference>
<accession>A0AA42BI32</accession>
<evidence type="ECO:0000256" key="7">
    <source>
        <dbReference type="ARBA" id="ARBA00023136"/>
    </source>
</evidence>
<feature type="transmembrane region" description="Helical" evidence="10">
    <location>
        <begin position="399"/>
        <end position="420"/>
    </location>
</feature>
<dbReference type="GO" id="GO:0034204">
    <property type="term" value="P:lipid translocation"/>
    <property type="evidence" value="ECO:0007669"/>
    <property type="project" value="TreeGrafter"/>
</dbReference>
<organism evidence="11 12">
    <name type="scientific">Ralstonia chuxiongensis</name>
    <dbReference type="NCBI Taxonomy" id="2957504"/>
    <lineage>
        <taxon>Bacteria</taxon>
        <taxon>Pseudomonadati</taxon>
        <taxon>Pseudomonadota</taxon>
        <taxon>Betaproteobacteria</taxon>
        <taxon>Burkholderiales</taxon>
        <taxon>Burkholderiaceae</taxon>
        <taxon>Ralstonia</taxon>
    </lineage>
</organism>
<sequence length="435" mass="45586">MLRSSIVVTAITLLGSAMGFVVQLILAHHFGAGTDVDVYLFALSWPTFFAGMVSAFLSYVAIPQLVARESDPAGQRDYFTTSTIAISVFAVVVILIGFGLGELQTASLPADSPIRAHAQRARLVSIGWFICAAQIGQAYLLSALHAKRHHVTSAGLGLLPYVGMIVSTVLFAEQIGVSSVAAGMLAGTIASTAAAAWFLRGRFVSDKPRRWPWAETRALFAAAPYAVVALSCFSIYAVVDAFWAPRAGEGTLASLGYAQRLVIAIGNLAVAGPSAILVPRITELVRQAAPGTLRHFLRKTLVTVGVGAAIFALPLALAPELLVRLLFARGNFSETNVGNIAATLAHMTPGMVCMLVSVISLRAMFCIPGAERAAAVLGGAWGFLYFATSALMVSRGAPGLASAYSMTWVTICVCIITVLFKKAGGDAHGRAPAGC</sequence>
<feature type="transmembrane region" description="Helical" evidence="10">
    <location>
        <begin position="219"/>
        <end position="239"/>
    </location>
</feature>
<dbReference type="PANTHER" id="PTHR47019:SF1">
    <property type="entry name" value="LIPID II FLIPPASE MURJ"/>
    <property type="match status" value="1"/>
</dbReference>
<dbReference type="Pfam" id="PF03023">
    <property type="entry name" value="MurJ"/>
    <property type="match status" value="1"/>
</dbReference>
<dbReference type="Proteomes" id="UP001162793">
    <property type="component" value="Unassembled WGS sequence"/>
</dbReference>
<evidence type="ECO:0000256" key="10">
    <source>
        <dbReference type="SAM" id="Phobius"/>
    </source>
</evidence>
<feature type="transmembrane region" description="Helical" evidence="10">
    <location>
        <begin position="178"/>
        <end position="199"/>
    </location>
</feature>
<keyword evidence="2" id="KW-1003">Cell membrane</keyword>
<evidence type="ECO:0008006" key="13">
    <source>
        <dbReference type="Google" id="ProtNLM"/>
    </source>
</evidence>
<dbReference type="EMBL" id="JAMYWC010000003">
    <property type="protein sequence ID" value="MCP1172633.1"/>
    <property type="molecule type" value="Genomic_DNA"/>
</dbReference>
<dbReference type="AlphaFoldDB" id="A0AA42BI32"/>
<feature type="transmembrane region" description="Helical" evidence="10">
    <location>
        <begin position="259"/>
        <end position="279"/>
    </location>
</feature>
<feature type="transmembrane region" description="Helical" evidence="10">
    <location>
        <begin position="373"/>
        <end position="393"/>
    </location>
</feature>
<evidence type="ECO:0000256" key="3">
    <source>
        <dbReference type="ARBA" id="ARBA00022692"/>
    </source>
</evidence>
<name>A0AA42BI32_9RALS</name>
<keyword evidence="12" id="KW-1185">Reference proteome</keyword>
<keyword evidence="6 10" id="KW-1133">Transmembrane helix</keyword>
<reference evidence="12" key="1">
    <citation type="journal article" date="2023" name="Front. Microbiol.">
        <title>Ralstonia chuxiongensis sp. nov., Ralstonia mojiangensis sp. nov., and Ralstonia soli sp. nov., isolated from tobacco fields, are three novel species in the family Burkholderiaceae.</title>
        <authorList>
            <person name="Lu C.H."/>
            <person name="Zhang Y.Y."/>
            <person name="Jiang N."/>
            <person name="Chen W."/>
            <person name="Shao X."/>
            <person name="Zhao Z.M."/>
            <person name="Lu W.L."/>
            <person name="Hu X."/>
            <person name="Xi Y.X."/>
            <person name="Zou S.Y."/>
            <person name="Wei Q.J."/>
            <person name="Lin Z.L."/>
            <person name="Gong L."/>
            <person name="Gai X.T."/>
            <person name="Zhang L.Q."/>
            <person name="Li J.Y."/>
            <person name="Jin Y."/>
            <person name="Xia Z.Y."/>
        </authorList>
    </citation>
    <scope>NUCLEOTIDE SEQUENCE [LARGE SCALE GENOMIC DNA]</scope>
    <source>
        <strain evidence="12">21YRMH01-3</strain>
    </source>
</reference>
<dbReference type="GO" id="GO:0008360">
    <property type="term" value="P:regulation of cell shape"/>
    <property type="evidence" value="ECO:0007669"/>
    <property type="project" value="UniProtKB-KW"/>
</dbReference>
<keyword evidence="4" id="KW-0133">Cell shape</keyword>
<keyword evidence="3 10" id="KW-0812">Transmembrane</keyword>
<dbReference type="GO" id="GO:0015648">
    <property type="term" value="F:lipid-linked peptidoglycan transporter activity"/>
    <property type="evidence" value="ECO:0007669"/>
    <property type="project" value="TreeGrafter"/>
</dbReference>
<feature type="transmembrane region" description="Helical" evidence="10">
    <location>
        <begin position="43"/>
        <end position="66"/>
    </location>
</feature>
<keyword evidence="5" id="KW-0573">Peptidoglycan synthesis</keyword>
<dbReference type="GO" id="GO:0009252">
    <property type="term" value="P:peptidoglycan biosynthetic process"/>
    <property type="evidence" value="ECO:0007669"/>
    <property type="project" value="UniProtKB-KW"/>
</dbReference>
<evidence type="ECO:0000256" key="1">
    <source>
        <dbReference type="ARBA" id="ARBA00004651"/>
    </source>
</evidence>
<evidence type="ECO:0000256" key="2">
    <source>
        <dbReference type="ARBA" id="ARBA00022475"/>
    </source>
</evidence>
<evidence type="ECO:0000256" key="9">
    <source>
        <dbReference type="ARBA" id="ARBA00061532"/>
    </source>
</evidence>
<dbReference type="InterPro" id="IPR051050">
    <property type="entry name" value="Lipid_II_flippase_MurJ/MviN"/>
</dbReference>
<gene>
    <name evidence="11" type="ORF">NKG59_09695</name>
</gene>
<comment type="caution">
    <text evidence="11">The sequence shown here is derived from an EMBL/GenBank/DDBJ whole genome shotgun (WGS) entry which is preliminary data.</text>
</comment>
<evidence type="ECO:0000256" key="4">
    <source>
        <dbReference type="ARBA" id="ARBA00022960"/>
    </source>
</evidence>
<keyword evidence="7 10" id="KW-0472">Membrane</keyword>
<evidence type="ECO:0000256" key="8">
    <source>
        <dbReference type="ARBA" id="ARBA00060041"/>
    </source>
</evidence>